<evidence type="ECO:0000256" key="2">
    <source>
        <dbReference type="ARBA" id="ARBA00023235"/>
    </source>
</evidence>
<dbReference type="InterPro" id="IPR003500">
    <property type="entry name" value="RpiB_LacA_LacB"/>
</dbReference>
<evidence type="ECO:0000256" key="1">
    <source>
        <dbReference type="ARBA" id="ARBA00008754"/>
    </source>
</evidence>
<dbReference type="OrthoDB" id="1778624at2"/>
<gene>
    <name evidence="4" type="ORF">SAMN05444354_10326</name>
</gene>
<feature type="active site" description="Proton acceptor" evidence="3">
    <location>
        <position position="65"/>
    </location>
</feature>
<evidence type="ECO:0000313" key="4">
    <source>
        <dbReference type="EMBL" id="SEK90263.1"/>
    </source>
</evidence>
<organism evidence="4 5">
    <name type="scientific">Stigmatella aurantiaca</name>
    <dbReference type="NCBI Taxonomy" id="41"/>
    <lineage>
        <taxon>Bacteria</taxon>
        <taxon>Pseudomonadati</taxon>
        <taxon>Myxococcota</taxon>
        <taxon>Myxococcia</taxon>
        <taxon>Myxococcales</taxon>
        <taxon>Cystobacterineae</taxon>
        <taxon>Archangiaceae</taxon>
        <taxon>Stigmatella</taxon>
    </lineage>
</organism>
<keyword evidence="5" id="KW-1185">Reference proteome</keyword>
<dbReference type="InterPro" id="IPR051812">
    <property type="entry name" value="SPI_LacAB/RpiB"/>
</dbReference>
<sequence>MRIALAADHAGFELKSWLLKALENAGHTLLDKGTYSTAPVDYPDCAQAVGEALRQGEVDRAILICGSGVGASIAVNKMPGVRGGLCHDTYSAHQGVEHDDMNVLVLGARVIGVALAEDLVRAFLSARFTGEERHARRLSKVQALEARFSSGSSAGSGSTGNAAP</sequence>
<protein>
    <submittedName>
        <fullName evidence="4">Ribose 5-phosphate isomerase B</fullName>
    </submittedName>
</protein>
<dbReference type="PANTHER" id="PTHR43732">
    <property type="entry name" value="RIBOSE 5-PHOSPHATE ISOMERASE-RELATED"/>
    <property type="match status" value="1"/>
</dbReference>
<dbReference type="SUPFAM" id="SSF89623">
    <property type="entry name" value="Ribose/Galactose isomerase RpiB/AlsB"/>
    <property type="match status" value="1"/>
</dbReference>
<dbReference type="RefSeq" id="WP_075005664.1">
    <property type="nucleotide sequence ID" value="NZ_FOAP01000003.1"/>
</dbReference>
<evidence type="ECO:0000256" key="3">
    <source>
        <dbReference type="PIRSR" id="PIRSR005384-1"/>
    </source>
</evidence>
<dbReference type="PANTHER" id="PTHR43732:SF1">
    <property type="entry name" value="RIBOSE 5-PHOSPHATE ISOMERASE"/>
    <property type="match status" value="1"/>
</dbReference>
<dbReference type="NCBIfam" id="NF004051">
    <property type="entry name" value="PRK05571.1"/>
    <property type="match status" value="1"/>
</dbReference>
<dbReference type="InterPro" id="IPR036569">
    <property type="entry name" value="RpiB_LacA_LacB_sf"/>
</dbReference>
<dbReference type="Pfam" id="PF02502">
    <property type="entry name" value="LacAB_rpiB"/>
    <property type="match status" value="1"/>
</dbReference>
<accession>A0A1H7KTS9</accession>
<reference evidence="5" key="1">
    <citation type="submission" date="2016-10" db="EMBL/GenBank/DDBJ databases">
        <authorList>
            <person name="Varghese N."/>
            <person name="Submissions S."/>
        </authorList>
    </citation>
    <scope>NUCLEOTIDE SEQUENCE [LARGE SCALE GENOMIC DNA]</scope>
    <source>
        <strain evidence="5">DSM 17044</strain>
    </source>
</reference>
<dbReference type="AlphaFoldDB" id="A0A1H7KTS9"/>
<dbReference type="NCBIfam" id="TIGR01120">
    <property type="entry name" value="rpiB"/>
    <property type="match status" value="1"/>
</dbReference>
<dbReference type="InterPro" id="IPR004785">
    <property type="entry name" value="RpiB"/>
</dbReference>
<dbReference type="NCBIfam" id="TIGR00689">
    <property type="entry name" value="rpiB_lacA_lacB"/>
    <property type="match status" value="1"/>
</dbReference>
<dbReference type="GO" id="GO:0005975">
    <property type="term" value="P:carbohydrate metabolic process"/>
    <property type="evidence" value="ECO:0007669"/>
    <property type="project" value="InterPro"/>
</dbReference>
<comment type="similarity">
    <text evidence="1">Belongs to the LacAB/RpiB family.</text>
</comment>
<dbReference type="GO" id="GO:0016861">
    <property type="term" value="F:intramolecular oxidoreductase activity, interconverting aldoses and ketoses"/>
    <property type="evidence" value="ECO:0007669"/>
    <property type="project" value="UniProtKB-ARBA"/>
</dbReference>
<name>A0A1H7KTS9_STIAU</name>
<dbReference type="EMBL" id="FOAP01000003">
    <property type="protein sequence ID" value="SEK90263.1"/>
    <property type="molecule type" value="Genomic_DNA"/>
</dbReference>
<keyword evidence="2 4" id="KW-0413">Isomerase</keyword>
<dbReference type="PIRSF" id="PIRSF005384">
    <property type="entry name" value="RpiB_LacA_B"/>
    <property type="match status" value="1"/>
</dbReference>
<evidence type="ECO:0000313" key="5">
    <source>
        <dbReference type="Proteomes" id="UP000182719"/>
    </source>
</evidence>
<dbReference type="Gene3D" id="3.40.1400.10">
    <property type="entry name" value="Sugar-phosphate isomerase, RpiB/LacA/LacB"/>
    <property type="match status" value="1"/>
</dbReference>
<feature type="active site" description="Proton donor" evidence="3">
    <location>
        <position position="98"/>
    </location>
</feature>
<proteinExistence type="inferred from homology"/>
<dbReference type="Proteomes" id="UP000182719">
    <property type="component" value="Unassembled WGS sequence"/>
</dbReference>